<keyword evidence="1" id="KW-0472">Membrane</keyword>
<feature type="transmembrane region" description="Helical" evidence="1">
    <location>
        <begin position="225"/>
        <end position="247"/>
    </location>
</feature>
<dbReference type="AlphaFoldDB" id="A0AAJ8L221"/>
<dbReference type="KEGG" id="kpin:30174775"/>
<feature type="transmembrane region" description="Helical" evidence="1">
    <location>
        <begin position="106"/>
        <end position="126"/>
    </location>
</feature>
<dbReference type="InterPro" id="IPR010721">
    <property type="entry name" value="UstE-like"/>
</dbReference>
<dbReference type="Gene3D" id="1.20.120.1630">
    <property type="match status" value="1"/>
</dbReference>
<accession>A0AAJ8L221</accession>
<proteinExistence type="predicted"/>
<dbReference type="PANTHER" id="PTHR32251:SF15">
    <property type="entry name" value="3-OXO-5-ALPHA-STEROID 4-DEHYDROGENASE (DUF1295)"/>
    <property type="match status" value="1"/>
</dbReference>
<dbReference type="GeneID" id="30174775"/>
<keyword evidence="1" id="KW-0812">Transmembrane</keyword>
<keyword evidence="3" id="KW-1185">Reference proteome</keyword>
<feature type="transmembrane region" description="Helical" evidence="1">
    <location>
        <begin position="66"/>
        <end position="85"/>
    </location>
</feature>
<dbReference type="GO" id="GO:0016020">
    <property type="term" value="C:membrane"/>
    <property type="evidence" value="ECO:0007669"/>
    <property type="project" value="TreeGrafter"/>
</dbReference>
<reference evidence="2" key="2">
    <citation type="submission" date="2024-02" db="EMBL/GenBank/DDBJ databases">
        <title>Comparative genomics of Cryptococcus and Kwoniella reveals pathogenesis evolution and contrasting modes of karyotype evolution via chromosome fusion or intercentromeric recombination.</title>
        <authorList>
            <person name="Coelho M.A."/>
            <person name="David-Palma M."/>
            <person name="Shea T."/>
            <person name="Bowers K."/>
            <person name="McGinley-Smith S."/>
            <person name="Mohammad A.W."/>
            <person name="Gnirke A."/>
            <person name="Yurkov A.M."/>
            <person name="Nowrousian M."/>
            <person name="Sun S."/>
            <person name="Cuomo C.A."/>
            <person name="Heitman J."/>
        </authorList>
    </citation>
    <scope>NUCLEOTIDE SEQUENCE</scope>
    <source>
        <strain evidence="2">CBS 10737</strain>
    </source>
</reference>
<dbReference type="Proteomes" id="UP000094020">
    <property type="component" value="Chromosome 2"/>
</dbReference>
<keyword evidence="1" id="KW-1133">Transmembrane helix</keyword>
<reference evidence="2" key="1">
    <citation type="submission" date="2013-07" db="EMBL/GenBank/DDBJ databases">
        <authorList>
            <consortium name="The Broad Institute Genome Sequencing Platform"/>
            <person name="Cuomo C."/>
            <person name="Litvintseva A."/>
            <person name="Chen Y."/>
            <person name="Heitman J."/>
            <person name="Sun S."/>
            <person name="Springer D."/>
            <person name="Dromer F."/>
            <person name="Young S.K."/>
            <person name="Zeng Q."/>
            <person name="Gargeya S."/>
            <person name="Fitzgerald M."/>
            <person name="Abouelleil A."/>
            <person name="Alvarado L."/>
            <person name="Berlin A.M."/>
            <person name="Chapman S.B."/>
            <person name="Dewar J."/>
            <person name="Goldberg J."/>
            <person name="Griggs A."/>
            <person name="Gujja S."/>
            <person name="Hansen M."/>
            <person name="Howarth C."/>
            <person name="Imamovic A."/>
            <person name="Larimer J."/>
            <person name="McCowan C."/>
            <person name="Murphy C."/>
            <person name="Pearson M."/>
            <person name="Priest M."/>
            <person name="Roberts A."/>
            <person name="Saif S."/>
            <person name="Shea T."/>
            <person name="Sykes S."/>
            <person name="Wortman J."/>
            <person name="Nusbaum C."/>
            <person name="Birren B."/>
        </authorList>
    </citation>
    <scope>NUCLEOTIDE SEQUENCE</scope>
    <source>
        <strain evidence="2">CBS 10737</strain>
    </source>
</reference>
<feature type="transmembrane region" description="Helical" evidence="1">
    <location>
        <begin position="146"/>
        <end position="164"/>
    </location>
</feature>
<dbReference type="Pfam" id="PF06966">
    <property type="entry name" value="DUF1295"/>
    <property type="match status" value="1"/>
</dbReference>
<organism evidence="2 3">
    <name type="scientific">Kwoniella pini CBS 10737</name>
    <dbReference type="NCBI Taxonomy" id="1296096"/>
    <lineage>
        <taxon>Eukaryota</taxon>
        <taxon>Fungi</taxon>
        <taxon>Dikarya</taxon>
        <taxon>Basidiomycota</taxon>
        <taxon>Agaricomycotina</taxon>
        <taxon>Tremellomycetes</taxon>
        <taxon>Tremellales</taxon>
        <taxon>Cryptococcaceae</taxon>
        <taxon>Kwoniella</taxon>
    </lineage>
</organism>
<evidence type="ECO:0000313" key="3">
    <source>
        <dbReference type="Proteomes" id="UP000094020"/>
    </source>
</evidence>
<protein>
    <recommendedName>
        <fullName evidence="4">Steroid 5-alpha reductase C-terminal domain-containing protein</fullName>
    </recommendedName>
</protein>
<dbReference type="RefSeq" id="XP_019008724.2">
    <property type="nucleotide sequence ID" value="XM_019158111.2"/>
</dbReference>
<name>A0AAJ8L221_9TREE</name>
<evidence type="ECO:0000313" key="2">
    <source>
        <dbReference type="EMBL" id="WWC67712.1"/>
    </source>
</evidence>
<sequence length="356" mass="40278">MSPHIIIDQYNLTISFLITLAWQMIGFAIAWTFKFDKVTDFTGGSNFFILALITLTTGDTYTARNIVASVLTMLWAARLAGFLLFRVLKTGSDTRFDDIRSHFFKFAGFWVGQIVWVWIVSLPVVILNSSAVSSTLRSGDPSFGKATDIIGIILFAIGLFWEAVGDIQKYMFKSSKPPKGQPCTKGLWYYSRHPPYFGEMTLHWGLWLLCLTPTINGGLPNSAKAAQYSAILSPIFTMILLLFASGLPTAEKPTAKKFFLMSYSSIKQNQLDNNNNNSSSISTRFSEPEPENEIWSNYKNYLKKTSIIIPFPPFLYLNLPEWLKSSLLLDLPFFKFDEQIDGKQALEEERKKRASV</sequence>
<evidence type="ECO:0000256" key="1">
    <source>
        <dbReference type="SAM" id="Phobius"/>
    </source>
</evidence>
<gene>
    <name evidence="2" type="ORF">I206_101624</name>
</gene>
<evidence type="ECO:0008006" key="4">
    <source>
        <dbReference type="Google" id="ProtNLM"/>
    </source>
</evidence>
<dbReference type="EMBL" id="CP144520">
    <property type="protein sequence ID" value="WWC67712.1"/>
    <property type="molecule type" value="Genomic_DNA"/>
</dbReference>
<feature type="transmembrane region" description="Helical" evidence="1">
    <location>
        <begin position="12"/>
        <end position="33"/>
    </location>
</feature>
<dbReference type="PANTHER" id="PTHR32251">
    <property type="entry name" value="3-OXO-5-ALPHA-STEROID 4-DEHYDROGENASE"/>
    <property type="match status" value="1"/>
</dbReference>